<comment type="caution">
    <text evidence="2">The sequence shown here is derived from an EMBL/GenBank/DDBJ whole genome shotgun (WGS) entry which is preliminary data.</text>
</comment>
<dbReference type="CDD" id="cd01285">
    <property type="entry name" value="nucleoside_deaminase"/>
    <property type="match status" value="1"/>
</dbReference>
<dbReference type="Proteomes" id="UP000050863">
    <property type="component" value="Unassembled WGS sequence"/>
</dbReference>
<dbReference type="RefSeq" id="WP_057836279.1">
    <property type="nucleotide sequence ID" value="NZ_LLXZ01000102.1"/>
</dbReference>
<dbReference type="AlphaFoldDB" id="A0A0R3LMS9"/>
<feature type="domain" description="CMP/dCMP-type deaminase" evidence="1">
    <location>
        <begin position="27"/>
        <end position="142"/>
    </location>
</feature>
<dbReference type="SUPFAM" id="SSF53927">
    <property type="entry name" value="Cytidine deaminase-like"/>
    <property type="match status" value="1"/>
</dbReference>
<proteinExistence type="predicted"/>
<dbReference type="STRING" id="280332.CQ12_00245"/>
<dbReference type="Pfam" id="PF00383">
    <property type="entry name" value="dCMP_cyt_deam_1"/>
    <property type="match status" value="1"/>
</dbReference>
<organism evidence="2 3">
    <name type="scientific">Bradyrhizobium jicamae</name>
    <dbReference type="NCBI Taxonomy" id="280332"/>
    <lineage>
        <taxon>Bacteria</taxon>
        <taxon>Pseudomonadati</taxon>
        <taxon>Pseudomonadota</taxon>
        <taxon>Alphaproteobacteria</taxon>
        <taxon>Hyphomicrobiales</taxon>
        <taxon>Nitrobacteraceae</taxon>
        <taxon>Bradyrhizobium</taxon>
    </lineage>
</organism>
<keyword evidence="3" id="KW-1185">Reference proteome</keyword>
<gene>
    <name evidence="2" type="ORF">CQ12_00245</name>
</gene>
<dbReference type="PANTHER" id="PTHR11079">
    <property type="entry name" value="CYTOSINE DEAMINASE FAMILY MEMBER"/>
    <property type="match status" value="1"/>
</dbReference>
<evidence type="ECO:0000313" key="2">
    <source>
        <dbReference type="EMBL" id="KRR07263.1"/>
    </source>
</evidence>
<name>A0A0R3LMS9_9BRAD</name>
<reference evidence="2 3" key="1">
    <citation type="submission" date="2014-03" db="EMBL/GenBank/DDBJ databases">
        <title>Bradyrhizobium valentinum sp. nov., isolated from effective nodules of Lupinus mariae-josephae, a lupine endemic of basic-lime soils in Eastern Spain.</title>
        <authorList>
            <person name="Duran D."/>
            <person name="Rey L."/>
            <person name="Navarro A."/>
            <person name="Busquets A."/>
            <person name="Imperial J."/>
            <person name="Ruiz-Argueso T."/>
        </authorList>
    </citation>
    <scope>NUCLEOTIDE SEQUENCE [LARGE SCALE GENOMIC DNA]</scope>
    <source>
        <strain evidence="2 3">PAC68</strain>
    </source>
</reference>
<dbReference type="GO" id="GO:0003824">
    <property type="term" value="F:catalytic activity"/>
    <property type="evidence" value="ECO:0007669"/>
    <property type="project" value="InterPro"/>
</dbReference>
<dbReference type="InterPro" id="IPR016193">
    <property type="entry name" value="Cytidine_deaminase-like"/>
</dbReference>
<accession>A0A0R3LMS9</accession>
<dbReference type="InterPro" id="IPR002125">
    <property type="entry name" value="CMP_dCMP_dom"/>
</dbReference>
<protein>
    <recommendedName>
        <fullName evidence="1">CMP/dCMP-type deaminase domain-containing protein</fullName>
    </recommendedName>
</protein>
<evidence type="ECO:0000259" key="1">
    <source>
        <dbReference type="PROSITE" id="PS51747"/>
    </source>
</evidence>
<dbReference type="OrthoDB" id="9802676at2"/>
<evidence type="ECO:0000313" key="3">
    <source>
        <dbReference type="Proteomes" id="UP000050863"/>
    </source>
</evidence>
<dbReference type="Gene3D" id="3.40.140.10">
    <property type="entry name" value="Cytidine Deaminase, domain 2"/>
    <property type="match status" value="1"/>
</dbReference>
<dbReference type="EMBL" id="LLXZ01000102">
    <property type="protein sequence ID" value="KRR07263.1"/>
    <property type="molecule type" value="Genomic_DNA"/>
</dbReference>
<dbReference type="PROSITE" id="PS51747">
    <property type="entry name" value="CYT_DCMP_DEAMINASES_2"/>
    <property type="match status" value="1"/>
</dbReference>
<dbReference type="PANTHER" id="PTHR11079:SF162">
    <property type="entry name" value="RIBOFLAVIN BIOSYNTHESIS PROTEIN PYRD, CHLOROPLASTIC"/>
    <property type="match status" value="1"/>
</dbReference>
<sequence>MFAQLRVDHRQGSADDRFTMRSPETDELDRKMMIRCIALSVLSGEKGEYPYGAVIRRASEIVSESINWVANEGDVTRYAEVVVISGAQKALGTVNLEDCVIYASAEPCAYCSYAIRESITSLGPAVVALVPHSALKEAIDKSTFEWEQAIQQSSNKEQCRMPRITCRSWTAEQIKLLRALADSGVSPARASVVLKRSRLAVQSKARELGAPFGDFRQVRAARLARKASDRKAIE</sequence>